<dbReference type="InterPro" id="IPR029068">
    <property type="entry name" value="Glyas_Bleomycin-R_OHBP_Dase"/>
</dbReference>
<evidence type="ECO:0000313" key="2">
    <source>
        <dbReference type="EMBL" id="MFC3150616.1"/>
    </source>
</evidence>
<organism evidence="2 3">
    <name type="scientific">Litoribrevibacter euphylliae</name>
    <dbReference type="NCBI Taxonomy" id="1834034"/>
    <lineage>
        <taxon>Bacteria</taxon>
        <taxon>Pseudomonadati</taxon>
        <taxon>Pseudomonadota</taxon>
        <taxon>Gammaproteobacteria</taxon>
        <taxon>Oceanospirillales</taxon>
        <taxon>Oceanospirillaceae</taxon>
        <taxon>Litoribrevibacter</taxon>
    </lineage>
</organism>
<dbReference type="Pfam" id="PF00903">
    <property type="entry name" value="Glyoxalase"/>
    <property type="match status" value="1"/>
</dbReference>
<dbReference type="PROSITE" id="PS51819">
    <property type="entry name" value="VOC"/>
    <property type="match status" value="1"/>
</dbReference>
<accession>A0ABV7HD37</accession>
<evidence type="ECO:0000259" key="1">
    <source>
        <dbReference type="PROSITE" id="PS51819"/>
    </source>
</evidence>
<dbReference type="InterPro" id="IPR004360">
    <property type="entry name" value="Glyas_Fos-R_dOase_dom"/>
</dbReference>
<name>A0ABV7HD37_9GAMM</name>
<comment type="caution">
    <text evidence="2">The sequence shown here is derived from an EMBL/GenBank/DDBJ whole genome shotgun (WGS) entry which is preliminary data.</text>
</comment>
<evidence type="ECO:0000313" key="3">
    <source>
        <dbReference type="Proteomes" id="UP001595476"/>
    </source>
</evidence>
<dbReference type="InterPro" id="IPR037523">
    <property type="entry name" value="VOC_core"/>
</dbReference>
<gene>
    <name evidence="2" type="ORF">ACFOEK_06240</name>
</gene>
<proteinExistence type="predicted"/>
<dbReference type="EMBL" id="JBHRSZ010000002">
    <property type="protein sequence ID" value="MFC3150616.1"/>
    <property type="molecule type" value="Genomic_DNA"/>
</dbReference>
<reference evidence="3" key="1">
    <citation type="journal article" date="2019" name="Int. J. Syst. Evol. Microbiol.">
        <title>The Global Catalogue of Microorganisms (GCM) 10K type strain sequencing project: providing services to taxonomists for standard genome sequencing and annotation.</title>
        <authorList>
            <consortium name="The Broad Institute Genomics Platform"/>
            <consortium name="The Broad Institute Genome Sequencing Center for Infectious Disease"/>
            <person name="Wu L."/>
            <person name="Ma J."/>
        </authorList>
    </citation>
    <scope>NUCLEOTIDE SEQUENCE [LARGE SCALE GENOMIC DNA]</scope>
    <source>
        <strain evidence="3">KCTC 52438</strain>
    </source>
</reference>
<dbReference type="Proteomes" id="UP001595476">
    <property type="component" value="Unassembled WGS sequence"/>
</dbReference>
<keyword evidence="3" id="KW-1185">Reference proteome</keyword>
<dbReference type="Gene3D" id="3.10.180.10">
    <property type="entry name" value="2,3-Dihydroxybiphenyl 1,2-Dioxygenase, domain 1"/>
    <property type="match status" value="1"/>
</dbReference>
<dbReference type="SUPFAM" id="SSF54593">
    <property type="entry name" value="Glyoxalase/Bleomycin resistance protein/Dihydroxybiphenyl dioxygenase"/>
    <property type="match status" value="1"/>
</dbReference>
<protein>
    <submittedName>
        <fullName evidence="2">VOC family protein</fullName>
    </submittedName>
</protein>
<dbReference type="CDD" id="cd06587">
    <property type="entry name" value="VOC"/>
    <property type="match status" value="1"/>
</dbReference>
<dbReference type="RefSeq" id="WP_386717736.1">
    <property type="nucleotide sequence ID" value="NZ_JBHRSZ010000002.1"/>
</dbReference>
<sequence>MEQITRINHLGLRVKALDVSRAFYEKLGFIFLAGPVGPEPVAIMEHPSGININFILNADAKCASNVLMDVPQKHTGYTHVALEISDYQSAITFVKGLGIKITGEVEYEGARFFFIRDPDDNVIEFHQPASKSSSKS</sequence>
<feature type="domain" description="VOC" evidence="1">
    <location>
        <begin position="6"/>
        <end position="128"/>
    </location>
</feature>